<dbReference type="PANTHER" id="PTHR12689">
    <property type="entry name" value="A1 CISTRON SPLICING FACTOR AAR2-RELATED"/>
    <property type="match status" value="1"/>
</dbReference>
<name>A0A1S8B2Q0_9PEZI</name>
<feature type="region of interest" description="Disordered" evidence="2">
    <location>
        <begin position="163"/>
        <end position="188"/>
    </location>
</feature>
<dbReference type="InterPro" id="IPR033647">
    <property type="entry name" value="Aar2_N"/>
</dbReference>
<dbReference type="InterPro" id="IPR038514">
    <property type="entry name" value="AAR2_C_sf"/>
</dbReference>
<dbReference type="CDD" id="cd13777">
    <property type="entry name" value="Aar2_N"/>
    <property type="match status" value="1"/>
</dbReference>
<dbReference type="InterPro" id="IPR033648">
    <property type="entry name" value="AAR2_C"/>
</dbReference>
<evidence type="ECO:0000313" key="5">
    <source>
        <dbReference type="EMBL" id="OMP81837.1"/>
    </source>
</evidence>
<feature type="compositionally biased region" description="Acidic residues" evidence="2">
    <location>
        <begin position="444"/>
        <end position="462"/>
    </location>
</feature>
<proteinExistence type="inferred from homology"/>
<dbReference type="CDD" id="cd13778">
    <property type="entry name" value="Aar2_C"/>
    <property type="match status" value="1"/>
</dbReference>
<evidence type="ECO:0000256" key="2">
    <source>
        <dbReference type="SAM" id="MobiDB-lite"/>
    </source>
</evidence>
<dbReference type="STRING" id="420778.A0A1S8B2Q0"/>
<dbReference type="InterPro" id="IPR007946">
    <property type="entry name" value="AAR2"/>
</dbReference>
<evidence type="ECO:0008006" key="7">
    <source>
        <dbReference type="Google" id="ProtNLM"/>
    </source>
</evidence>
<comment type="similarity">
    <text evidence="1">Belongs to the AAR2 family.</text>
</comment>
<dbReference type="AlphaFoldDB" id="A0A1S8B2Q0"/>
<dbReference type="Proteomes" id="UP000190776">
    <property type="component" value="Unassembled WGS sequence"/>
</dbReference>
<feature type="domain" description="AAR2 N-terminal" evidence="4">
    <location>
        <begin position="6"/>
        <end position="148"/>
    </location>
</feature>
<dbReference type="Gene3D" id="1.25.40.550">
    <property type="entry name" value="Aar2, C-terminal domain-like"/>
    <property type="match status" value="1"/>
</dbReference>
<dbReference type="OrthoDB" id="201752at2759"/>
<feature type="region of interest" description="Disordered" evidence="2">
    <location>
        <begin position="412"/>
        <end position="462"/>
    </location>
</feature>
<evidence type="ECO:0000313" key="6">
    <source>
        <dbReference type="Proteomes" id="UP000190776"/>
    </source>
</evidence>
<organism evidence="5 6">
    <name type="scientific">Diplodia seriata</name>
    <dbReference type="NCBI Taxonomy" id="420778"/>
    <lineage>
        <taxon>Eukaryota</taxon>
        <taxon>Fungi</taxon>
        <taxon>Dikarya</taxon>
        <taxon>Ascomycota</taxon>
        <taxon>Pezizomycotina</taxon>
        <taxon>Dothideomycetes</taxon>
        <taxon>Dothideomycetes incertae sedis</taxon>
        <taxon>Botryosphaeriales</taxon>
        <taxon>Botryosphaeriaceae</taxon>
        <taxon>Diplodia</taxon>
    </lineage>
</organism>
<sequence>MDATPCVLLLVPAGALGGINLLSFTTTPRFKGIKDLPGGWHFVFTSSTTSLSVRHGAWFHVNETPSSSSSPPDLFVKKWDPQHEELVPESDPAEVLRWRANLGAIWREGLTPYRQSASKDADDEGDKELDWRALTDAIGEALLDRVLGGGGGVGDQQHWGLTSASSAARDADDIPGLSNDCGGGDSGGGAVWQPEKELELLPVNLKMTWGEGVTGRERTEAAQDRSWALGELVERVCGGREEEVLGELQFTFLMVLTLNNNSCLEQWKRLLELLTTCKKAVVQRPGFYCRFLRLLRLQLQHCQDTEAMLFDLSDEGGSLLKGLLRKFRKGLEELDGKGKSDVLDELDELEDFLKGEYGWQLDDSFVRRGMLELEDGEQVEMDVGTRFDEDDEAGEFAPMVVELTEEQAKSLGDFRAEGGSGGAQGAEQQGGRLAKPESGIAGEEVQEESEDEVDLEDLDARY</sequence>
<protein>
    <recommendedName>
        <fullName evidence="7">Aar2 family protein</fullName>
    </recommendedName>
</protein>
<dbReference type="Gene3D" id="2.60.34.20">
    <property type="match status" value="1"/>
</dbReference>
<evidence type="ECO:0000259" key="3">
    <source>
        <dbReference type="Pfam" id="PF05282"/>
    </source>
</evidence>
<dbReference type="InterPro" id="IPR038516">
    <property type="entry name" value="AAR2_N_sf"/>
</dbReference>
<dbReference type="Pfam" id="PF20981">
    <property type="entry name" value="AAR2_1st"/>
    <property type="match status" value="1"/>
</dbReference>
<feature type="domain" description="AAR2 C-terminal" evidence="3">
    <location>
        <begin position="201"/>
        <end position="362"/>
    </location>
</feature>
<gene>
    <name evidence="5" type="ORF">BK809_0006146</name>
</gene>
<dbReference type="Pfam" id="PF05282">
    <property type="entry name" value="AAR2"/>
    <property type="match status" value="1"/>
</dbReference>
<dbReference type="EMBL" id="MSZU01000114">
    <property type="protein sequence ID" value="OMP81837.1"/>
    <property type="molecule type" value="Genomic_DNA"/>
</dbReference>
<accession>A0A1S8B2Q0</accession>
<evidence type="ECO:0000259" key="4">
    <source>
        <dbReference type="Pfam" id="PF20981"/>
    </source>
</evidence>
<comment type="caution">
    <text evidence="5">The sequence shown here is derived from an EMBL/GenBank/DDBJ whole genome shotgun (WGS) entry which is preliminary data.</text>
</comment>
<reference evidence="5 6" key="1">
    <citation type="submission" date="2017-01" db="EMBL/GenBank/DDBJ databases">
        <title>Draft genome sequence of Diplodia seriata F98.1, a fungal species involved in grapevine trunk diseases.</title>
        <authorList>
            <person name="Robert-Siegwald G."/>
            <person name="Vallet J."/>
            <person name="Abou-Mansour E."/>
            <person name="Xu J."/>
            <person name="Rey P."/>
            <person name="Bertsch C."/>
            <person name="Rego C."/>
            <person name="Larignon P."/>
            <person name="Fontaine F."/>
            <person name="Lebrun M.-H."/>
        </authorList>
    </citation>
    <scope>NUCLEOTIDE SEQUENCE [LARGE SCALE GENOMIC DNA]</scope>
    <source>
        <strain evidence="5 6">F98.1</strain>
    </source>
</reference>
<dbReference type="PANTHER" id="PTHR12689:SF4">
    <property type="entry name" value="PROTEIN AAR2 HOMOLOG"/>
    <property type="match status" value="1"/>
</dbReference>
<dbReference type="GO" id="GO:0000244">
    <property type="term" value="P:spliceosomal tri-snRNP complex assembly"/>
    <property type="evidence" value="ECO:0007669"/>
    <property type="project" value="TreeGrafter"/>
</dbReference>
<evidence type="ECO:0000256" key="1">
    <source>
        <dbReference type="ARBA" id="ARBA00006281"/>
    </source>
</evidence>